<dbReference type="GO" id="GO:0003746">
    <property type="term" value="F:translation elongation factor activity"/>
    <property type="evidence" value="ECO:0007669"/>
    <property type="project" value="TreeGrafter"/>
</dbReference>
<dbReference type="FunFam" id="2.40.50.140:FF:000004">
    <property type="entry name" value="Elongation factor P"/>
    <property type="match status" value="1"/>
</dbReference>
<gene>
    <name evidence="3" type="ORF">A3D35_03775</name>
</gene>
<feature type="domain" description="Elongation factor P C-terminal" evidence="2">
    <location>
        <begin position="130"/>
        <end position="185"/>
    </location>
</feature>
<dbReference type="InterPro" id="IPR012340">
    <property type="entry name" value="NA-bd_OB-fold"/>
</dbReference>
<organism evidence="3 4">
    <name type="scientific">Candidatus Staskawiczbacteria bacterium RIFCSPHIGHO2_02_FULL_34_9</name>
    <dbReference type="NCBI Taxonomy" id="1802206"/>
    <lineage>
        <taxon>Bacteria</taxon>
        <taxon>Candidatus Staskawicziibacteriota</taxon>
    </lineage>
</organism>
<dbReference type="InterPro" id="IPR014722">
    <property type="entry name" value="Rib_uL2_dom2"/>
</dbReference>
<dbReference type="PROSITE" id="PS01275">
    <property type="entry name" value="EFP"/>
    <property type="match status" value="1"/>
</dbReference>
<dbReference type="Pfam" id="PF09285">
    <property type="entry name" value="Elong-fact-P_C"/>
    <property type="match status" value="1"/>
</dbReference>
<dbReference type="EMBL" id="MHOS01000032">
    <property type="protein sequence ID" value="OGZ67746.1"/>
    <property type="molecule type" value="Genomic_DNA"/>
</dbReference>
<dbReference type="CDD" id="cd05794">
    <property type="entry name" value="S1_EF-P_repeat_2"/>
    <property type="match status" value="1"/>
</dbReference>
<dbReference type="Gene3D" id="2.30.30.30">
    <property type="match status" value="1"/>
</dbReference>
<sequence length="188" mass="21560">MLTHTELKRGTQFIYEDQPWEVLDSLHVKMAQRRPVVQTKIRNLLNGSVQEKTFQQGDVFKEADMIKKNIKFLYSNKGDYFFCEENDPSKRFSFKEDQIGRHAKFFKPNSLVQGLIFNDKIINVLAPIKVQLKVVETPPGVKGDRAQGGTKEATLESGAVIQVPLFIEEGDVIEINTELEQYVKRANE</sequence>
<dbReference type="AlphaFoldDB" id="A0A1G2HYV9"/>
<dbReference type="SMART" id="SM00841">
    <property type="entry name" value="Elong-fact-P_C"/>
    <property type="match status" value="1"/>
</dbReference>
<dbReference type="PANTHER" id="PTHR30053">
    <property type="entry name" value="ELONGATION FACTOR P"/>
    <property type="match status" value="1"/>
</dbReference>
<evidence type="ECO:0000313" key="4">
    <source>
        <dbReference type="Proteomes" id="UP000176421"/>
    </source>
</evidence>
<dbReference type="Proteomes" id="UP000176421">
    <property type="component" value="Unassembled WGS sequence"/>
</dbReference>
<protein>
    <recommendedName>
        <fullName evidence="2">Elongation factor P C-terminal domain-containing protein</fullName>
    </recommendedName>
</protein>
<dbReference type="InterPro" id="IPR020599">
    <property type="entry name" value="Transl_elong_fac_P/YeiP"/>
</dbReference>
<proteinExistence type="inferred from homology"/>
<dbReference type="STRING" id="1802206.A3D35_03775"/>
<dbReference type="InterPro" id="IPR013185">
    <property type="entry name" value="Transl_elong_KOW-like"/>
</dbReference>
<dbReference type="GO" id="GO:0043043">
    <property type="term" value="P:peptide biosynthetic process"/>
    <property type="evidence" value="ECO:0007669"/>
    <property type="project" value="InterPro"/>
</dbReference>
<comment type="similarity">
    <text evidence="1">Belongs to the elongation factor P family.</text>
</comment>
<dbReference type="SUPFAM" id="SSF50104">
    <property type="entry name" value="Translation proteins SH3-like domain"/>
    <property type="match status" value="1"/>
</dbReference>
<evidence type="ECO:0000256" key="1">
    <source>
        <dbReference type="ARBA" id="ARBA00009479"/>
    </source>
</evidence>
<evidence type="ECO:0000259" key="2">
    <source>
        <dbReference type="SMART" id="SM00841"/>
    </source>
</evidence>
<name>A0A1G2HYV9_9BACT</name>
<dbReference type="InterPro" id="IPR008991">
    <property type="entry name" value="Translation_prot_SH3-like_sf"/>
</dbReference>
<dbReference type="PANTHER" id="PTHR30053:SF12">
    <property type="entry name" value="ELONGATION FACTOR P (EF-P) FAMILY PROTEIN"/>
    <property type="match status" value="1"/>
</dbReference>
<dbReference type="PIRSF" id="PIRSF005901">
    <property type="entry name" value="EF-P"/>
    <property type="match status" value="1"/>
</dbReference>
<dbReference type="InterPro" id="IPR013852">
    <property type="entry name" value="Transl_elong_P/YeiP_CS"/>
</dbReference>
<reference evidence="3 4" key="1">
    <citation type="journal article" date="2016" name="Nat. Commun.">
        <title>Thousands of microbial genomes shed light on interconnected biogeochemical processes in an aquifer system.</title>
        <authorList>
            <person name="Anantharaman K."/>
            <person name="Brown C.T."/>
            <person name="Hug L.A."/>
            <person name="Sharon I."/>
            <person name="Castelle C.J."/>
            <person name="Probst A.J."/>
            <person name="Thomas B.C."/>
            <person name="Singh A."/>
            <person name="Wilkins M.J."/>
            <person name="Karaoz U."/>
            <person name="Brodie E.L."/>
            <person name="Williams K.H."/>
            <person name="Hubbard S.S."/>
            <person name="Banfield J.F."/>
        </authorList>
    </citation>
    <scope>NUCLEOTIDE SEQUENCE [LARGE SCALE GENOMIC DNA]</scope>
</reference>
<dbReference type="Pfam" id="PF08207">
    <property type="entry name" value="EFP_N"/>
    <property type="match status" value="1"/>
</dbReference>
<dbReference type="NCBIfam" id="NF001810">
    <property type="entry name" value="PRK00529.1"/>
    <property type="match status" value="1"/>
</dbReference>
<dbReference type="SUPFAM" id="SSF50249">
    <property type="entry name" value="Nucleic acid-binding proteins"/>
    <property type="match status" value="1"/>
</dbReference>
<evidence type="ECO:0000313" key="3">
    <source>
        <dbReference type="EMBL" id="OGZ67746.1"/>
    </source>
</evidence>
<dbReference type="Gene3D" id="2.40.50.140">
    <property type="entry name" value="Nucleic acid-binding proteins"/>
    <property type="match status" value="2"/>
</dbReference>
<dbReference type="GO" id="GO:0005829">
    <property type="term" value="C:cytosol"/>
    <property type="evidence" value="ECO:0007669"/>
    <property type="project" value="UniProtKB-ARBA"/>
</dbReference>
<accession>A0A1G2HYV9</accession>
<comment type="caution">
    <text evidence="3">The sequence shown here is derived from an EMBL/GenBank/DDBJ whole genome shotgun (WGS) entry which is preliminary data.</text>
</comment>
<dbReference type="InterPro" id="IPR015365">
    <property type="entry name" value="Elong-fact-P_C"/>
</dbReference>